<organism evidence="1 2">
    <name type="scientific">Streptomyces mangrovisoli</name>
    <dbReference type="NCBI Taxonomy" id="1428628"/>
    <lineage>
        <taxon>Bacteria</taxon>
        <taxon>Bacillati</taxon>
        <taxon>Actinomycetota</taxon>
        <taxon>Actinomycetes</taxon>
        <taxon>Kitasatosporales</taxon>
        <taxon>Streptomycetaceae</taxon>
        <taxon>Streptomyces</taxon>
    </lineage>
</organism>
<proteinExistence type="predicted"/>
<dbReference type="STRING" id="1428628.WN71_035100"/>
<comment type="caution">
    <text evidence="1">The sequence shown here is derived from an EMBL/GenBank/DDBJ whole genome shotgun (WGS) entry which is preliminary data.</text>
</comment>
<name>A0A1J4NNS9_9ACTN</name>
<gene>
    <name evidence="1" type="ORF">WN71_035100</name>
</gene>
<dbReference type="RefSeq" id="WP_052743139.1">
    <property type="nucleotide sequence ID" value="NZ_LAVA02000109.1"/>
</dbReference>
<sequence length="231" mass="25923">MEYNFFEENENFEEDEVEGRTRVSVKTPLGTGLALKSVLEQHQAWAQQLQAHHKARLKNLNPAQRGDLMAEQYLELRTLRRQGELLDTRDALVAFGLRQEVQARGWDHPWPDVDLVEIPLGRFPGGTGTGSYPETLSLRLPGMLVDQVSAGCWSTSKESIHRLWQWRDDHAPAVLRPHATRPEEQAAAAEYQRLSAGVTTTGEVYRAGIHRGLRAALHTPPPSLITALAPR</sequence>
<protein>
    <submittedName>
        <fullName evidence="1">Uncharacterized protein</fullName>
    </submittedName>
</protein>
<dbReference type="AlphaFoldDB" id="A0A1J4NNS9"/>
<accession>A0A1J4NNS9</accession>
<reference evidence="1" key="1">
    <citation type="submission" date="2016-10" db="EMBL/GenBank/DDBJ databases">
        <title>Genome sequence of Streptomyces mangrovisoli MUSC 149.</title>
        <authorList>
            <person name="Lee L.-H."/>
            <person name="Ser H.-L."/>
        </authorList>
    </citation>
    <scope>NUCLEOTIDE SEQUENCE [LARGE SCALE GENOMIC DNA]</scope>
    <source>
        <strain evidence="1">MUSC 149</strain>
    </source>
</reference>
<dbReference type="OrthoDB" id="3527174at2"/>
<keyword evidence="2" id="KW-1185">Reference proteome</keyword>
<dbReference type="Proteomes" id="UP000034196">
    <property type="component" value="Unassembled WGS sequence"/>
</dbReference>
<evidence type="ECO:0000313" key="2">
    <source>
        <dbReference type="Proteomes" id="UP000034196"/>
    </source>
</evidence>
<dbReference type="EMBL" id="LAVA02000109">
    <property type="protein sequence ID" value="OIJ63252.1"/>
    <property type="molecule type" value="Genomic_DNA"/>
</dbReference>
<evidence type="ECO:0000313" key="1">
    <source>
        <dbReference type="EMBL" id="OIJ63252.1"/>
    </source>
</evidence>